<dbReference type="InterPro" id="IPR027417">
    <property type="entry name" value="P-loop_NTPase"/>
</dbReference>
<evidence type="ECO:0000256" key="1">
    <source>
        <dbReference type="ARBA" id="ARBA00004651"/>
    </source>
</evidence>
<dbReference type="RefSeq" id="WP_117300566.1">
    <property type="nucleotide sequence ID" value="NZ_QVQT02000004.1"/>
</dbReference>
<dbReference type="Pfam" id="PF12696">
    <property type="entry name" value="TraG-D_C"/>
    <property type="match status" value="1"/>
</dbReference>
<accession>A0A372IN08</accession>
<dbReference type="GO" id="GO:0005886">
    <property type="term" value="C:plasma membrane"/>
    <property type="evidence" value="ECO:0007669"/>
    <property type="project" value="UniProtKB-SubCell"/>
</dbReference>
<organism evidence="8 9">
    <name type="scientific">Paracidobacterium acidisoli</name>
    <dbReference type="NCBI Taxonomy" id="2303751"/>
    <lineage>
        <taxon>Bacteria</taxon>
        <taxon>Pseudomonadati</taxon>
        <taxon>Acidobacteriota</taxon>
        <taxon>Terriglobia</taxon>
        <taxon>Terriglobales</taxon>
        <taxon>Acidobacteriaceae</taxon>
        <taxon>Paracidobacterium</taxon>
    </lineage>
</organism>
<proteinExistence type="predicted"/>
<comment type="caution">
    <text evidence="8">The sequence shown here is derived from an EMBL/GenBank/DDBJ whole genome shotgun (WGS) entry which is preliminary data.</text>
</comment>
<keyword evidence="4 6" id="KW-1133">Transmembrane helix</keyword>
<evidence type="ECO:0000313" key="9">
    <source>
        <dbReference type="Proteomes" id="UP000264702"/>
    </source>
</evidence>
<feature type="transmembrane region" description="Helical" evidence="6">
    <location>
        <begin position="58"/>
        <end position="86"/>
    </location>
</feature>
<evidence type="ECO:0000256" key="2">
    <source>
        <dbReference type="ARBA" id="ARBA00022475"/>
    </source>
</evidence>
<feature type="domain" description="TraD/TraG TraM recognition site" evidence="7">
    <location>
        <begin position="490"/>
        <end position="624"/>
    </location>
</feature>
<dbReference type="AlphaFoldDB" id="A0A372IN08"/>
<comment type="subcellular location">
    <subcellularLocation>
        <location evidence="1">Cell membrane</location>
        <topology evidence="1">Multi-pass membrane protein</topology>
    </subcellularLocation>
</comment>
<dbReference type="SUPFAM" id="SSF52540">
    <property type="entry name" value="P-loop containing nucleoside triphosphate hydrolases"/>
    <property type="match status" value="1"/>
</dbReference>
<reference evidence="8 9" key="1">
    <citation type="submission" date="2018-08" db="EMBL/GenBank/DDBJ databases">
        <title>Acidipila sp. 4G-K13, an acidobacterium isolated from forest soil.</title>
        <authorList>
            <person name="Gao Z.-H."/>
            <person name="Qiu L.-H."/>
        </authorList>
    </citation>
    <scope>NUCLEOTIDE SEQUENCE [LARGE SCALE GENOMIC DNA]</scope>
    <source>
        <strain evidence="8 9">4G-K13</strain>
    </source>
</reference>
<dbReference type="PANTHER" id="PTHR37937">
    <property type="entry name" value="CONJUGATIVE TRANSFER: DNA TRANSPORT"/>
    <property type="match status" value="1"/>
</dbReference>
<keyword evidence="2" id="KW-1003">Cell membrane</keyword>
<keyword evidence="5 6" id="KW-0472">Membrane</keyword>
<dbReference type="PANTHER" id="PTHR37937:SF1">
    <property type="entry name" value="CONJUGATIVE TRANSFER: DNA TRANSPORT"/>
    <property type="match status" value="1"/>
</dbReference>
<evidence type="ECO:0000256" key="6">
    <source>
        <dbReference type="SAM" id="Phobius"/>
    </source>
</evidence>
<evidence type="ECO:0000256" key="4">
    <source>
        <dbReference type="ARBA" id="ARBA00022989"/>
    </source>
</evidence>
<dbReference type="EMBL" id="QVQT01000004">
    <property type="protein sequence ID" value="RFU16327.1"/>
    <property type="molecule type" value="Genomic_DNA"/>
</dbReference>
<keyword evidence="3 6" id="KW-0812">Transmembrane</keyword>
<evidence type="ECO:0000256" key="5">
    <source>
        <dbReference type="ARBA" id="ARBA00023136"/>
    </source>
</evidence>
<dbReference type="InterPro" id="IPR032689">
    <property type="entry name" value="TraG-D_C"/>
</dbReference>
<evidence type="ECO:0000259" key="7">
    <source>
        <dbReference type="Pfam" id="PF12696"/>
    </source>
</evidence>
<gene>
    <name evidence="8" type="ORF">D0Y96_13130</name>
</gene>
<dbReference type="Proteomes" id="UP000264702">
    <property type="component" value="Unassembled WGS sequence"/>
</dbReference>
<dbReference type="Gene3D" id="3.40.50.300">
    <property type="entry name" value="P-loop containing nucleotide triphosphate hydrolases"/>
    <property type="match status" value="1"/>
</dbReference>
<evidence type="ECO:0000256" key="3">
    <source>
        <dbReference type="ARBA" id="ARBA00022692"/>
    </source>
</evidence>
<keyword evidence="9" id="KW-1185">Reference proteome</keyword>
<dbReference type="OrthoDB" id="99257at2"/>
<feature type="transmembrane region" description="Helical" evidence="6">
    <location>
        <begin position="20"/>
        <end position="38"/>
    </location>
</feature>
<name>A0A372IN08_9BACT</name>
<sequence length="679" mass="76366">MNAVRASLQSLTRIVIAYRLVLSVGAAASASIMLHALWPWPASVPLLHYFALERPRLYIVVAHGYDVFLFTTPFLFCSMLFSLLYVHVYRRETEASAGTLPPFPNPLSRRNLALVLGEVHQQLQPEPSPAPRWLEIPERGLYTGIAVIGSIGSGKTQGIVIPAMRQLFAYCAADPARRLSGIVLEVKGDLCRQLRQILEGCGRTEDYIEVSLDGPMRYNPLNNSLDPYAQAFNIASVITAIWGKGKEPFWQQSYTDLVRYVIILHRVRDGYVTMVDIFRTVVSAGQLEAMLIAVGTRFSSSVYVGVSAEQYLHHAELLAAFGFEIDRRMNEYIAPWSEALESVLIEQTDAEVRIYSRKPFDPAQRDRWQSVHYWYWEHWRFFRAEVKTSIIQGIAVFLSLFETDPDVRRVFCPPKELYDGKPCAADPHGRVLSPFDELIESGAVVGLNFPVALNPALAKTIGTLMKVDYQRAVLLRIPKMDREPQKHFRPTVFVCDEYQNFATVGGDNPSGDERWLSLSRQPRCIPIVATQSVSSLKEALPNEGVKTLLQAFRTKVLLTTSDPDTARYASEICGKADRTRISYTVSESSSNANVGWLSGRTSSSKGSVSASKQYQRHKEPLFEEKVFFELKNAQAIVAAFNGVSPLPPTYCYLKPDFLPTNMTWFEQERIGFDPGRILA</sequence>
<protein>
    <recommendedName>
        <fullName evidence="7">TraD/TraG TraM recognition site domain-containing protein</fullName>
    </recommendedName>
</protein>
<evidence type="ECO:0000313" key="8">
    <source>
        <dbReference type="EMBL" id="RFU16327.1"/>
    </source>
</evidence>
<dbReference type="InterPro" id="IPR051539">
    <property type="entry name" value="T4SS-coupling_protein"/>
</dbReference>